<comment type="catalytic activity">
    <reaction evidence="1">
        <text>Endohydrolysis of (1-&gt;4)-beta-D-glucosidic linkages in cellulose, lichenin and cereal beta-D-glucans.</text>
        <dbReference type="EC" id="3.2.1.4"/>
    </reaction>
</comment>
<evidence type="ECO:0000256" key="2">
    <source>
        <dbReference type="ARBA" id="ARBA00005641"/>
    </source>
</evidence>
<protein>
    <recommendedName>
        <fullName evidence="3">cellulase</fullName>
        <ecNumber evidence="3">3.2.1.4</ecNumber>
    </recommendedName>
</protein>
<evidence type="ECO:0000256" key="3">
    <source>
        <dbReference type="ARBA" id="ARBA00012601"/>
    </source>
</evidence>
<dbReference type="PANTHER" id="PTHR34142:SF1">
    <property type="entry name" value="GLYCOSIDE HYDROLASE FAMILY 5 DOMAIN-CONTAINING PROTEIN"/>
    <property type="match status" value="1"/>
</dbReference>
<dbReference type="Gene3D" id="3.20.20.80">
    <property type="entry name" value="Glycosidases"/>
    <property type="match status" value="1"/>
</dbReference>
<dbReference type="InterPro" id="IPR001547">
    <property type="entry name" value="Glyco_hydro_5"/>
</dbReference>
<dbReference type="Proteomes" id="UP000774617">
    <property type="component" value="Unassembled WGS sequence"/>
</dbReference>
<evidence type="ECO:0000256" key="5">
    <source>
        <dbReference type="ARBA" id="ARBA00023295"/>
    </source>
</evidence>
<evidence type="ECO:0000259" key="9">
    <source>
        <dbReference type="Pfam" id="PF00150"/>
    </source>
</evidence>
<dbReference type="SUPFAM" id="SSF51445">
    <property type="entry name" value="(Trans)glycosidases"/>
    <property type="match status" value="1"/>
</dbReference>
<keyword evidence="5 6" id="KW-0326">Glycosidase</keyword>
<feature type="domain" description="Glycoside hydrolase family 5" evidence="9">
    <location>
        <begin position="36"/>
        <end position="303"/>
    </location>
</feature>
<evidence type="ECO:0000256" key="7">
    <source>
        <dbReference type="SAM" id="MobiDB-lite"/>
    </source>
</evidence>
<dbReference type="PANTHER" id="PTHR34142">
    <property type="entry name" value="ENDO-BETA-1,4-GLUCANASE A"/>
    <property type="match status" value="1"/>
</dbReference>
<feature type="chain" id="PRO_5047205682" description="cellulase" evidence="8">
    <location>
        <begin position="18"/>
        <end position="352"/>
    </location>
</feature>
<keyword evidence="4 6" id="KW-0378">Hydrolase</keyword>
<evidence type="ECO:0000256" key="8">
    <source>
        <dbReference type="SAM" id="SignalP"/>
    </source>
</evidence>
<feature type="signal peptide" evidence="8">
    <location>
        <begin position="1"/>
        <end position="17"/>
    </location>
</feature>
<organism evidence="10 11">
    <name type="scientific">Macrophomina phaseolina</name>
    <dbReference type="NCBI Taxonomy" id="35725"/>
    <lineage>
        <taxon>Eukaryota</taxon>
        <taxon>Fungi</taxon>
        <taxon>Dikarya</taxon>
        <taxon>Ascomycota</taxon>
        <taxon>Pezizomycotina</taxon>
        <taxon>Dothideomycetes</taxon>
        <taxon>Dothideomycetes incertae sedis</taxon>
        <taxon>Botryosphaeriales</taxon>
        <taxon>Botryosphaeriaceae</taxon>
        <taxon>Macrophomina</taxon>
    </lineage>
</organism>
<dbReference type="EC" id="3.2.1.4" evidence="3"/>
<dbReference type="InterPro" id="IPR017853">
    <property type="entry name" value="GH"/>
</dbReference>
<keyword evidence="11" id="KW-1185">Reference proteome</keyword>
<reference evidence="10 11" key="1">
    <citation type="journal article" date="2021" name="Nat. Commun.">
        <title>Genetic determinants of endophytism in the Arabidopsis root mycobiome.</title>
        <authorList>
            <person name="Mesny F."/>
            <person name="Miyauchi S."/>
            <person name="Thiergart T."/>
            <person name="Pickel B."/>
            <person name="Atanasova L."/>
            <person name="Karlsson M."/>
            <person name="Huettel B."/>
            <person name="Barry K.W."/>
            <person name="Haridas S."/>
            <person name="Chen C."/>
            <person name="Bauer D."/>
            <person name="Andreopoulos W."/>
            <person name="Pangilinan J."/>
            <person name="LaButti K."/>
            <person name="Riley R."/>
            <person name="Lipzen A."/>
            <person name="Clum A."/>
            <person name="Drula E."/>
            <person name="Henrissat B."/>
            <person name="Kohler A."/>
            <person name="Grigoriev I.V."/>
            <person name="Martin F.M."/>
            <person name="Hacquard S."/>
        </authorList>
    </citation>
    <scope>NUCLEOTIDE SEQUENCE [LARGE SCALE GENOMIC DNA]</scope>
    <source>
        <strain evidence="10 11">MPI-SDFR-AT-0080</strain>
    </source>
</reference>
<gene>
    <name evidence="10" type="ORF">B0J12DRAFT_21074</name>
</gene>
<feature type="compositionally biased region" description="Polar residues" evidence="7">
    <location>
        <begin position="342"/>
        <end position="352"/>
    </location>
</feature>
<keyword evidence="8" id="KW-0732">Signal</keyword>
<evidence type="ECO:0000256" key="1">
    <source>
        <dbReference type="ARBA" id="ARBA00000966"/>
    </source>
</evidence>
<comment type="similarity">
    <text evidence="2 6">Belongs to the glycosyl hydrolase 5 (cellulase A) family.</text>
</comment>
<dbReference type="EMBL" id="JAGTJR010000001">
    <property type="protein sequence ID" value="KAH7064980.1"/>
    <property type="molecule type" value="Genomic_DNA"/>
</dbReference>
<accession>A0ABQ8GUP0</accession>
<feature type="region of interest" description="Disordered" evidence="7">
    <location>
        <begin position="328"/>
        <end position="352"/>
    </location>
</feature>
<evidence type="ECO:0000313" key="11">
    <source>
        <dbReference type="Proteomes" id="UP000774617"/>
    </source>
</evidence>
<evidence type="ECO:0000256" key="4">
    <source>
        <dbReference type="ARBA" id="ARBA00022801"/>
    </source>
</evidence>
<evidence type="ECO:0000256" key="6">
    <source>
        <dbReference type="RuleBase" id="RU361153"/>
    </source>
</evidence>
<dbReference type="Pfam" id="PF00150">
    <property type="entry name" value="Cellulase"/>
    <property type="match status" value="1"/>
</dbReference>
<evidence type="ECO:0000313" key="10">
    <source>
        <dbReference type="EMBL" id="KAH7064980.1"/>
    </source>
</evidence>
<name>A0ABQ8GUP0_9PEZI</name>
<sequence length="352" mass="38550">MRLSTLLIAGSASLALAAPVQKEEKRASNFQFFGVNESGPEFGETKLPGTKNTDYVWPTLSTIDTFVGKGMNTFRVNILMERLTHNSLTASLDSQYLADLKTTVNYITGKGAYAMIVPHNYGRFNSQIITDTAGFKTWWTNVAKEFAGNSKVIFDINNEFHDMDQTLVVNLNQAGIDGIRAAGATSQYITAEGNSWTGAWTWTTSENGKTMAALKDPQNKLIYQMHQYLDSDGSGTNEACVSSTIGKERITAATKWLKDNGKKGLIGEFAGGNNSQCKTAVEGMLTYMQENKDVWTGALWWAAGPWISLPPPPFGKHSANNRRTGPLTCSAWSLRPEPHTLPTLTSSPNSNR</sequence>
<proteinExistence type="inferred from homology"/>
<comment type="caution">
    <text evidence="10">The sequence shown here is derived from an EMBL/GenBank/DDBJ whole genome shotgun (WGS) entry which is preliminary data.</text>
</comment>